<evidence type="ECO:0000313" key="4">
    <source>
        <dbReference type="EMBL" id="TNC46857.1"/>
    </source>
</evidence>
<sequence length="70" mass="8059">MRRTRLDELPQVLNVLQGEMSLIGPRPDFFDHARVYAEQVPGYRERHASLRLDLWIACRTLRVVLGAKGA</sequence>
<name>A0A5C4MQY4_9RHOB</name>
<keyword evidence="5" id="KW-1185">Reference proteome</keyword>
<evidence type="ECO:0000256" key="2">
    <source>
        <dbReference type="ARBA" id="ARBA00023169"/>
    </source>
</evidence>
<organism evidence="4 5">
    <name type="scientific">Rubellimicrobium rubrum</name>
    <dbReference type="NCBI Taxonomy" id="2585369"/>
    <lineage>
        <taxon>Bacteria</taxon>
        <taxon>Pseudomonadati</taxon>
        <taxon>Pseudomonadota</taxon>
        <taxon>Alphaproteobacteria</taxon>
        <taxon>Rhodobacterales</taxon>
        <taxon>Roseobacteraceae</taxon>
        <taxon>Rubellimicrobium</taxon>
    </lineage>
</organism>
<comment type="caution">
    <text evidence="4">The sequence shown here is derived from an EMBL/GenBank/DDBJ whole genome shotgun (WGS) entry which is preliminary data.</text>
</comment>
<proteinExistence type="inferred from homology"/>
<reference evidence="4 5" key="1">
    <citation type="submission" date="2019-06" db="EMBL/GenBank/DDBJ databases">
        <title>YIM 131921 draft genome.</title>
        <authorList>
            <person name="Jiang L."/>
        </authorList>
    </citation>
    <scope>NUCLEOTIDE SEQUENCE [LARGE SCALE GENOMIC DNA]</scope>
    <source>
        <strain evidence="4 5">YIM 131921</strain>
    </source>
</reference>
<evidence type="ECO:0000256" key="1">
    <source>
        <dbReference type="ARBA" id="ARBA00006464"/>
    </source>
</evidence>
<dbReference type="GO" id="GO:0016780">
    <property type="term" value="F:phosphotransferase activity, for other substituted phosphate groups"/>
    <property type="evidence" value="ECO:0007669"/>
    <property type="project" value="TreeGrafter"/>
</dbReference>
<dbReference type="EMBL" id="VDFU01000031">
    <property type="protein sequence ID" value="TNC46857.1"/>
    <property type="molecule type" value="Genomic_DNA"/>
</dbReference>
<gene>
    <name evidence="4" type="ORF">FHG66_17855</name>
</gene>
<dbReference type="OrthoDB" id="9808602at2"/>
<accession>A0A5C4MQY4</accession>
<feature type="domain" description="Bacterial sugar transferase" evidence="3">
    <location>
        <begin position="1"/>
        <end position="47"/>
    </location>
</feature>
<dbReference type="PANTHER" id="PTHR30576">
    <property type="entry name" value="COLANIC BIOSYNTHESIS UDP-GLUCOSE LIPID CARRIER TRANSFERASE"/>
    <property type="match status" value="1"/>
</dbReference>
<evidence type="ECO:0000259" key="3">
    <source>
        <dbReference type="Pfam" id="PF02397"/>
    </source>
</evidence>
<dbReference type="GO" id="GO:0000271">
    <property type="term" value="P:polysaccharide biosynthetic process"/>
    <property type="evidence" value="ECO:0007669"/>
    <property type="project" value="UniProtKB-KW"/>
</dbReference>
<protein>
    <submittedName>
        <fullName evidence="4">Sugar transferase</fullName>
    </submittedName>
</protein>
<keyword evidence="2" id="KW-0270">Exopolysaccharide synthesis</keyword>
<dbReference type="PANTHER" id="PTHR30576:SF0">
    <property type="entry name" value="UNDECAPRENYL-PHOSPHATE N-ACETYLGALACTOSAMINYL 1-PHOSPHATE TRANSFERASE-RELATED"/>
    <property type="match status" value="1"/>
</dbReference>
<comment type="similarity">
    <text evidence="1">Belongs to the bacterial sugar transferase family.</text>
</comment>
<dbReference type="AlphaFoldDB" id="A0A5C4MQY4"/>
<keyword evidence="4" id="KW-0808">Transferase</keyword>
<dbReference type="InterPro" id="IPR003362">
    <property type="entry name" value="Bact_transf"/>
</dbReference>
<dbReference type="Pfam" id="PF02397">
    <property type="entry name" value="Bac_transf"/>
    <property type="match status" value="1"/>
</dbReference>
<evidence type="ECO:0000313" key="5">
    <source>
        <dbReference type="Proteomes" id="UP000305887"/>
    </source>
</evidence>
<dbReference type="Proteomes" id="UP000305887">
    <property type="component" value="Unassembled WGS sequence"/>
</dbReference>